<protein>
    <submittedName>
        <fullName evidence="2">Alpha/beta hydrolase</fullName>
    </submittedName>
</protein>
<comment type="caution">
    <text evidence="2">The sequence shown here is derived from an EMBL/GenBank/DDBJ whole genome shotgun (WGS) entry which is preliminary data.</text>
</comment>
<proteinExistence type="predicted"/>
<accession>A0ABV2TB11</accession>
<dbReference type="RefSeq" id="WP_354662768.1">
    <property type="nucleotide sequence ID" value="NZ_JBEXAC010000002.1"/>
</dbReference>
<keyword evidence="2" id="KW-0378">Hydrolase</keyword>
<evidence type="ECO:0000256" key="1">
    <source>
        <dbReference type="SAM" id="SignalP"/>
    </source>
</evidence>
<dbReference type="InterPro" id="IPR029058">
    <property type="entry name" value="AB_hydrolase_fold"/>
</dbReference>
<feature type="chain" id="PRO_5045532448" evidence="1">
    <location>
        <begin position="21"/>
        <end position="282"/>
    </location>
</feature>
<sequence length="282" mass="31545">MKKLLMTVIICICSIQIITAQQDTPVATSTYPGEPFDFFGYDARSFTFAGRPAKLAFPREAAPGNPWIWRALFWGHEPQTDTALLRIGYHVAYIEVADLHGSPAAVEVWEQFYKYLTTTFSLSPKTVLECFSRAGLIGYNWAARHPEQVACIYADAPVLDIKSWPGRKGPVSAKNDKGEQKKLWEQCLQAYGLSEQEAMTFKGNPVDNLKPLAAHRIPLLHICGMADEVVPYEENTGVLVKRYHALGGTVREIKKPGVGHHPHSLTDPAPIVQFILENNRER</sequence>
<evidence type="ECO:0000313" key="2">
    <source>
        <dbReference type="EMBL" id="MET7000208.1"/>
    </source>
</evidence>
<evidence type="ECO:0000313" key="3">
    <source>
        <dbReference type="Proteomes" id="UP001549749"/>
    </source>
</evidence>
<dbReference type="EMBL" id="JBEXAC010000002">
    <property type="protein sequence ID" value="MET7000208.1"/>
    <property type="molecule type" value="Genomic_DNA"/>
</dbReference>
<dbReference type="Gene3D" id="3.40.50.1820">
    <property type="entry name" value="alpha/beta hydrolase"/>
    <property type="match status" value="1"/>
</dbReference>
<keyword evidence="3" id="KW-1185">Reference proteome</keyword>
<keyword evidence="1" id="KW-0732">Signal</keyword>
<dbReference type="Proteomes" id="UP001549749">
    <property type="component" value="Unassembled WGS sequence"/>
</dbReference>
<dbReference type="SUPFAM" id="SSF53474">
    <property type="entry name" value="alpha/beta-Hydrolases"/>
    <property type="match status" value="1"/>
</dbReference>
<reference evidence="2 3" key="1">
    <citation type="submission" date="2024-06" db="EMBL/GenBank/DDBJ databases">
        <title>Chitinophaga defluvii sp. nov., isolated from municipal sewage.</title>
        <authorList>
            <person name="Zhang L."/>
        </authorList>
    </citation>
    <scope>NUCLEOTIDE SEQUENCE [LARGE SCALE GENOMIC DNA]</scope>
    <source>
        <strain evidence="2 3">H8</strain>
    </source>
</reference>
<dbReference type="GO" id="GO:0016787">
    <property type="term" value="F:hydrolase activity"/>
    <property type="evidence" value="ECO:0007669"/>
    <property type="project" value="UniProtKB-KW"/>
</dbReference>
<feature type="signal peptide" evidence="1">
    <location>
        <begin position="1"/>
        <end position="20"/>
    </location>
</feature>
<name>A0ABV2TB11_9BACT</name>
<organism evidence="2 3">
    <name type="scientific">Chitinophaga defluvii</name>
    <dbReference type="NCBI Taxonomy" id="3163343"/>
    <lineage>
        <taxon>Bacteria</taxon>
        <taxon>Pseudomonadati</taxon>
        <taxon>Bacteroidota</taxon>
        <taxon>Chitinophagia</taxon>
        <taxon>Chitinophagales</taxon>
        <taxon>Chitinophagaceae</taxon>
        <taxon>Chitinophaga</taxon>
    </lineage>
</organism>
<gene>
    <name evidence="2" type="ORF">ABR189_22645</name>
</gene>